<keyword evidence="8" id="KW-1185">Reference proteome</keyword>
<reference evidence="7 8" key="1">
    <citation type="submission" date="2020-08" db="EMBL/GenBank/DDBJ databases">
        <title>Genomic Encyclopedia of Type Strains, Phase IV (KMG-IV): sequencing the most valuable type-strain genomes for metagenomic binning, comparative biology and taxonomic classification.</title>
        <authorList>
            <person name="Goeker M."/>
        </authorList>
    </citation>
    <scope>NUCLEOTIDE SEQUENCE [LARGE SCALE GENOMIC DNA]</scope>
    <source>
        <strain evidence="7 8">DSM 105434</strain>
    </source>
</reference>
<dbReference type="InterPro" id="IPR011059">
    <property type="entry name" value="Metal-dep_hydrolase_composite"/>
</dbReference>
<dbReference type="Gene3D" id="3.20.20.140">
    <property type="entry name" value="Metal-dependent hydrolases"/>
    <property type="match status" value="1"/>
</dbReference>
<dbReference type="EMBL" id="JACHFV010000008">
    <property type="protein sequence ID" value="MBB5295780.1"/>
    <property type="molecule type" value="Genomic_DNA"/>
</dbReference>
<keyword evidence="3 7" id="KW-0378">Hydrolase</keyword>
<dbReference type="InterPro" id="IPR006680">
    <property type="entry name" value="Amidohydro-rel"/>
</dbReference>
<evidence type="ECO:0000256" key="3">
    <source>
        <dbReference type="ARBA" id="ARBA00022801"/>
    </source>
</evidence>
<evidence type="ECO:0000256" key="1">
    <source>
        <dbReference type="ARBA" id="ARBA00010716"/>
    </source>
</evidence>
<feature type="domain" description="Amidohydrolase-related" evidence="6">
    <location>
        <begin position="89"/>
        <end position="416"/>
    </location>
</feature>
<gene>
    <name evidence="7" type="ORF">HNQ10_002619</name>
</gene>
<feature type="region of interest" description="Disordered" evidence="5">
    <location>
        <begin position="1"/>
        <end position="37"/>
    </location>
</feature>
<dbReference type="InterPro" id="IPR032466">
    <property type="entry name" value="Metal_Hydrolase"/>
</dbReference>
<evidence type="ECO:0000256" key="4">
    <source>
        <dbReference type="ARBA" id="ARBA00023277"/>
    </source>
</evidence>
<evidence type="ECO:0000256" key="5">
    <source>
        <dbReference type="SAM" id="MobiDB-lite"/>
    </source>
</evidence>
<dbReference type="NCBIfam" id="TIGR00221">
    <property type="entry name" value="nagA"/>
    <property type="match status" value="1"/>
</dbReference>
<proteinExistence type="inferred from homology"/>
<dbReference type="Gene3D" id="2.30.40.10">
    <property type="entry name" value="Urease, subunit C, domain 1"/>
    <property type="match status" value="1"/>
</dbReference>
<feature type="compositionally biased region" description="Basic and acidic residues" evidence="5">
    <location>
        <begin position="23"/>
        <end position="35"/>
    </location>
</feature>
<dbReference type="EC" id="3.5.1.25" evidence="7"/>
<dbReference type="SUPFAM" id="SSF51338">
    <property type="entry name" value="Composite domain of metallo-dependent hydrolases"/>
    <property type="match status" value="1"/>
</dbReference>
<name>A0ABR6MWM2_9DEIO</name>
<evidence type="ECO:0000313" key="7">
    <source>
        <dbReference type="EMBL" id="MBB5295780.1"/>
    </source>
</evidence>
<keyword evidence="2" id="KW-0479">Metal-binding</keyword>
<dbReference type="GO" id="GO:0008448">
    <property type="term" value="F:N-acetylglucosamine-6-phosphate deacetylase activity"/>
    <property type="evidence" value="ECO:0007669"/>
    <property type="project" value="UniProtKB-EC"/>
</dbReference>
<keyword evidence="4" id="KW-0119">Carbohydrate metabolism</keyword>
<organism evidence="7 8">
    <name type="scientific">Deinococcus metallilatus</name>
    <dbReference type="NCBI Taxonomy" id="1211322"/>
    <lineage>
        <taxon>Bacteria</taxon>
        <taxon>Thermotogati</taxon>
        <taxon>Deinococcota</taxon>
        <taxon>Deinococci</taxon>
        <taxon>Deinococcales</taxon>
        <taxon>Deinococcaceae</taxon>
        <taxon>Deinococcus</taxon>
    </lineage>
</organism>
<evidence type="ECO:0000313" key="8">
    <source>
        <dbReference type="Proteomes" id="UP000536909"/>
    </source>
</evidence>
<evidence type="ECO:0000256" key="2">
    <source>
        <dbReference type="ARBA" id="ARBA00022723"/>
    </source>
</evidence>
<comment type="similarity">
    <text evidence="1">Belongs to the metallo-dependent hydrolases superfamily. NagA family.</text>
</comment>
<comment type="caution">
    <text evidence="7">The sequence shown here is derived from an EMBL/GenBank/DDBJ whole genome shotgun (WGS) entry which is preliminary data.</text>
</comment>
<dbReference type="Proteomes" id="UP000536909">
    <property type="component" value="Unassembled WGS sequence"/>
</dbReference>
<dbReference type="Pfam" id="PF01979">
    <property type="entry name" value="Amidohydro_1"/>
    <property type="match status" value="1"/>
</dbReference>
<protein>
    <submittedName>
        <fullName evidence="7">N-acetylglucosamine-6-phosphate deacetylase</fullName>
        <ecNumber evidence="7">3.5.1.25</ecNumber>
    </submittedName>
</protein>
<dbReference type="PANTHER" id="PTHR11113:SF14">
    <property type="entry name" value="N-ACETYLGLUCOSAMINE-6-PHOSPHATE DEACETYLASE"/>
    <property type="match status" value="1"/>
</dbReference>
<dbReference type="PANTHER" id="PTHR11113">
    <property type="entry name" value="N-ACETYLGLUCOSAMINE-6-PHOSPHATE DEACETYLASE"/>
    <property type="match status" value="1"/>
</dbReference>
<dbReference type="InterPro" id="IPR003764">
    <property type="entry name" value="GlcNAc_6-P_deAcase"/>
</dbReference>
<accession>A0ABR6MWM2</accession>
<sequence>MSGPRLERPGVLAPPCGAGDRNFPVDHRGQQERPHAAPPRAVAQAGAWRVSRTLRGQLVLPGGVVPGELHFGRTLEAVMPQAEAPQDVFILPGFVDTHVHGGGGGDTMDGPGGIRTLARLHARHGTTTLLPTTITNPWEKVLAALQAVREVMEAGGVVGGADVIGAHLEGPFISPQRLGAQPAHTTLPTPDRVAEVLDSGVVRAVTLAPELPGAWEAALTFAQAGVRVGIGHTRADAEMVSALLDAVHSAGGRTCATHLFNAMGGIEGRQPGPPGALLADPHAFLEVILDGIHVHPTSFRLAHAAARGRVVLVTDAMRAAGLGDGESELGGQPVTVRDGRATLESGSLAGSVLTLDVALKNAVRAGIPLPEVSRMLSAAPAASVGLTDRGCLEPGLRADLTVLDRDLNVVQVYVAGLPLLENTP</sequence>
<evidence type="ECO:0000259" key="6">
    <source>
        <dbReference type="Pfam" id="PF01979"/>
    </source>
</evidence>
<dbReference type="SUPFAM" id="SSF51556">
    <property type="entry name" value="Metallo-dependent hydrolases"/>
    <property type="match status" value="1"/>
</dbReference>